<accession>A0AAW5F953</accession>
<feature type="chain" id="PRO_5043845846" evidence="7">
    <location>
        <begin position="27"/>
        <end position="374"/>
    </location>
</feature>
<dbReference type="Pfam" id="PF24568">
    <property type="entry name" value="CC_PcsB"/>
    <property type="match status" value="1"/>
</dbReference>
<dbReference type="Pfam" id="PF00877">
    <property type="entry name" value="NLPC_P60"/>
    <property type="match status" value="1"/>
</dbReference>
<organism evidence="9 10">
    <name type="scientific">Clostridium symbiosum</name>
    <name type="common">Bacteroides symbiosus</name>
    <dbReference type="NCBI Taxonomy" id="1512"/>
    <lineage>
        <taxon>Bacteria</taxon>
        <taxon>Bacillati</taxon>
        <taxon>Bacillota</taxon>
        <taxon>Clostridia</taxon>
        <taxon>Lachnospirales</taxon>
        <taxon>Lachnospiraceae</taxon>
        <taxon>Otoolea</taxon>
    </lineage>
</organism>
<dbReference type="PANTHER" id="PTHR47053">
    <property type="entry name" value="MUREIN DD-ENDOPEPTIDASE MEPH-RELATED"/>
    <property type="match status" value="1"/>
</dbReference>
<dbReference type="Gene3D" id="3.90.1720.10">
    <property type="entry name" value="endopeptidase domain like (from Nostoc punctiforme)"/>
    <property type="match status" value="1"/>
</dbReference>
<evidence type="ECO:0000256" key="5">
    <source>
        <dbReference type="ARBA" id="ARBA00022807"/>
    </source>
</evidence>
<evidence type="ECO:0000259" key="8">
    <source>
        <dbReference type="PROSITE" id="PS51935"/>
    </source>
</evidence>
<dbReference type="SUPFAM" id="SSF54001">
    <property type="entry name" value="Cysteine proteinases"/>
    <property type="match status" value="1"/>
</dbReference>
<reference evidence="9" key="1">
    <citation type="journal article" date="2022" name="Cell Host Microbe">
        <title>Colonization of the live biotherapeutic product VE303 and modulation of the microbiota and metabolites in healthy volunteers.</title>
        <authorList>
            <person name="Dsouza M."/>
            <person name="Menon R."/>
            <person name="Crossette E."/>
            <person name="Bhattarai S.K."/>
            <person name="Schneider J."/>
            <person name="Kim Y.G."/>
            <person name="Reddy S."/>
            <person name="Caballero S."/>
            <person name="Felix C."/>
            <person name="Cornacchione L."/>
            <person name="Hendrickson J."/>
            <person name="Watson A.R."/>
            <person name="Minot S.S."/>
            <person name="Greenfield N."/>
            <person name="Schopf L."/>
            <person name="Szabady R."/>
            <person name="Patarroyo J."/>
            <person name="Smith W."/>
            <person name="Harrison P."/>
            <person name="Kuijper E.J."/>
            <person name="Kelly C.P."/>
            <person name="Olle B."/>
            <person name="Bobilev D."/>
            <person name="Silber J.L."/>
            <person name="Bucci V."/>
            <person name="Roberts B."/>
            <person name="Faith J."/>
            <person name="Norman J.M."/>
        </authorList>
    </citation>
    <scope>NUCLEOTIDE SEQUENCE</scope>
    <source>
        <strain evidence="9">VE303-04</strain>
    </source>
</reference>
<comment type="similarity">
    <text evidence="1">Belongs to the peptidase C40 family.</text>
</comment>
<dbReference type="PANTHER" id="PTHR47053:SF1">
    <property type="entry name" value="MUREIN DD-ENDOPEPTIDASE MEPH-RELATED"/>
    <property type="match status" value="1"/>
</dbReference>
<dbReference type="Proteomes" id="UP001203136">
    <property type="component" value="Unassembled WGS sequence"/>
</dbReference>
<feature type="coiled-coil region" evidence="6">
    <location>
        <begin position="29"/>
        <end position="105"/>
    </location>
</feature>
<evidence type="ECO:0000256" key="7">
    <source>
        <dbReference type="SAM" id="SignalP"/>
    </source>
</evidence>
<dbReference type="InterPro" id="IPR057309">
    <property type="entry name" value="PcsB_CC"/>
</dbReference>
<dbReference type="AlphaFoldDB" id="A0AAW5F953"/>
<keyword evidence="6" id="KW-0175">Coiled coil</keyword>
<dbReference type="EMBL" id="JAINVB010000001">
    <property type="protein sequence ID" value="MCK0088384.1"/>
    <property type="molecule type" value="Genomic_DNA"/>
</dbReference>
<dbReference type="PROSITE" id="PS51935">
    <property type="entry name" value="NLPC_P60"/>
    <property type="match status" value="1"/>
</dbReference>
<dbReference type="RefSeq" id="WP_024739383.1">
    <property type="nucleotide sequence ID" value="NZ_CABHNX010000009.1"/>
</dbReference>
<feature type="domain" description="NlpC/P60" evidence="8">
    <location>
        <begin position="258"/>
        <end position="374"/>
    </location>
</feature>
<dbReference type="InterPro" id="IPR051202">
    <property type="entry name" value="Peptidase_C40"/>
</dbReference>
<protein>
    <submittedName>
        <fullName evidence="9">NlpC/P60 family protein</fullName>
    </submittedName>
</protein>
<evidence type="ECO:0000256" key="6">
    <source>
        <dbReference type="SAM" id="Coils"/>
    </source>
</evidence>
<keyword evidence="2" id="KW-0645">Protease</keyword>
<proteinExistence type="inferred from homology"/>
<sequence length="374" mass="42684">MKNKRADRILSLFLMFQIFLAGTAFASPIGKVQEEKRNSEQNLSEVRREIEDLENQKEKILSEITAIDGKISDLLITIHVLEDEIIEKNQKIREAEAEYKAARKSETAQYEAMKKRIRYVYEKGDVTYLEILLKAKSMADAICENEYFMDLYQYDRKMLLNYKEIRDRAEELENRYREEEAEMEVMEAEYLAEKEALERSLKSKREEAADFDNKLKDGGDKAEVYAKAVKEQTEKLRQLRRAVPPKKTGTGIKSAGGSEKGREIADFALQFVGNPYVWGGTSLTNGADCSGFVQSVYKNFGISIPRTSAEQSKFGKKVSFEDLQPGDLVFYAGHVVMSIGDGRIVHASSAKEGIKVGNDVTYRTILDIRRPWET</sequence>
<name>A0AAW5F953_CLOSY</name>
<evidence type="ECO:0000256" key="2">
    <source>
        <dbReference type="ARBA" id="ARBA00022670"/>
    </source>
</evidence>
<keyword evidence="5" id="KW-0788">Thiol protease</keyword>
<evidence type="ECO:0000313" key="10">
    <source>
        <dbReference type="Proteomes" id="UP001203136"/>
    </source>
</evidence>
<evidence type="ECO:0000313" key="9">
    <source>
        <dbReference type="EMBL" id="MCK0088384.1"/>
    </source>
</evidence>
<dbReference type="InterPro" id="IPR000064">
    <property type="entry name" value="NLP_P60_dom"/>
</dbReference>
<dbReference type="Gene3D" id="6.10.250.3150">
    <property type="match status" value="1"/>
</dbReference>
<dbReference type="InterPro" id="IPR038765">
    <property type="entry name" value="Papain-like_cys_pep_sf"/>
</dbReference>
<comment type="caution">
    <text evidence="9">The sequence shown here is derived from an EMBL/GenBank/DDBJ whole genome shotgun (WGS) entry which is preliminary data.</text>
</comment>
<dbReference type="GO" id="GO:0006508">
    <property type="term" value="P:proteolysis"/>
    <property type="evidence" value="ECO:0007669"/>
    <property type="project" value="UniProtKB-KW"/>
</dbReference>
<dbReference type="GO" id="GO:0008234">
    <property type="term" value="F:cysteine-type peptidase activity"/>
    <property type="evidence" value="ECO:0007669"/>
    <property type="project" value="UniProtKB-KW"/>
</dbReference>
<evidence type="ECO:0000256" key="1">
    <source>
        <dbReference type="ARBA" id="ARBA00007074"/>
    </source>
</evidence>
<keyword evidence="3 7" id="KW-0732">Signal</keyword>
<evidence type="ECO:0000256" key="3">
    <source>
        <dbReference type="ARBA" id="ARBA00022729"/>
    </source>
</evidence>
<feature type="signal peptide" evidence="7">
    <location>
        <begin position="1"/>
        <end position="26"/>
    </location>
</feature>
<keyword evidence="4" id="KW-0378">Hydrolase</keyword>
<feature type="coiled-coil region" evidence="6">
    <location>
        <begin position="155"/>
        <end position="242"/>
    </location>
</feature>
<evidence type="ECO:0000256" key="4">
    <source>
        <dbReference type="ARBA" id="ARBA00022801"/>
    </source>
</evidence>
<gene>
    <name evidence="9" type="ORF">K5I21_21470</name>
</gene>